<sequence length="200" mass="23761">MNYQKIHDAIIDKAKKRILKDYKERHHIIPKCMGGTNHDNNIVDLTAREHFIVHKLLCEIYPDNKKLHYALWRMMNPQNKKHVRTYNISNREYNSRKEIHREYIKQLGLSNKGKKHSQETILKRTNSLRGIKHTPETIEKYKQRPQSIKGVSRPTPWNIGKKHSIETKEKMSLAQKGKKLSEETKLKISESVKKYRNSNK</sequence>
<dbReference type="Pfam" id="PF07460">
    <property type="entry name" value="NUMOD3"/>
    <property type="match status" value="3"/>
</dbReference>
<dbReference type="GO" id="GO:0003677">
    <property type="term" value="F:DNA binding"/>
    <property type="evidence" value="ECO:0007669"/>
    <property type="project" value="InterPro"/>
</dbReference>
<reference evidence="3" key="1">
    <citation type="submission" date="2020-04" db="EMBL/GenBank/DDBJ databases">
        <authorList>
            <person name="Chiriac C."/>
            <person name="Salcher M."/>
            <person name="Ghai R."/>
            <person name="Kavagutti S V."/>
        </authorList>
    </citation>
    <scope>NUCLEOTIDE SEQUENCE</scope>
</reference>
<evidence type="ECO:0000259" key="2">
    <source>
        <dbReference type="SMART" id="SM00496"/>
    </source>
</evidence>
<feature type="region of interest" description="Disordered" evidence="1">
    <location>
        <begin position="142"/>
        <end position="181"/>
    </location>
</feature>
<dbReference type="InterPro" id="IPR003611">
    <property type="entry name" value="NUMOD3"/>
</dbReference>
<dbReference type="SMART" id="SM00496">
    <property type="entry name" value="IENR2"/>
    <property type="match status" value="4"/>
</dbReference>
<name>A0A6J5NTH4_9CAUD</name>
<evidence type="ECO:0000313" key="3">
    <source>
        <dbReference type="EMBL" id="CAB4160428.1"/>
    </source>
</evidence>
<proteinExistence type="predicted"/>
<dbReference type="EMBL" id="LR796697">
    <property type="protein sequence ID" value="CAB4160428.1"/>
    <property type="molecule type" value="Genomic_DNA"/>
</dbReference>
<dbReference type="CDD" id="cd00085">
    <property type="entry name" value="HNHc"/>
    <property type="match status" value="1"/>
</dbReference>
<dbReference type="InterPro" id="IPR003615">
    <property type="entry name" value="HNH_nuc"/>
</dbReference>
<gene>
    <name evidence="3" type="ORF">UFOVP723_176</name>
</gene>
<accession>A0A6J5NTH4</accession>
<organism evidence="3">
    <name type="scientific">uncultured Caudovirales phage</name>
    <dbReference type="NCBI Taxonomy" id="2100421"/>
    <lineage>
        <taxon>Viruses</taxon>
        <taxon>Duplodnaviria</taxon>
        <taxon>Heunggongvirae</taxon>
        <taxon>Uroviricota</taxon>
        <taxon>Caudoviricetes</taxon>
        <taxon>Peduoviridae</taxon>
        <taxon>Maltschvirus</taxon>
        <taxon>Maltschvirus maltsch</taxon>
    </lineage>
</organism>
<evidence type="ECO:0000256" key="1">
    <source>
        <dbReference type="SAM" id="MobiDB-lite"/>
    </source>
</evidence>
<feature type="domain" description="Nuclease associated modular" evidence="2">
    <location>
        <begin position="176"/>
        <end position="192"/>
    </location>
</feature>
<feature type="domain" description="Nuclease associated modular" evidence="2">
    <location>
        <begin position="159"/>
        <end position="175"/>
    </location>
</feature>
<protein>
    <submittedName>
        <fullName evidence="3">HNHc domain containing protein</fullName>
    </submittedName>
</protein>
<feature type="domain" description="Nuclease associated modular" evidence="2">
    <location>
        <begin position="112"/>
        <end position="128"/>
    </location>
</feature>
<feature type="domain" description="Nuclease associated modular" evidence="2">
    <location>
        <begin position="129"/>
        <end position="145"/>
    </location>
</feature>